<dbReference type="RefSeq" id="WP_323260231.1">
    <property type="nucleotide sequence ID" value="NZ_JAYGIE010000013.1"/>
</dbReference>
<dbReference type="EMBL" id="JAYGIE010000013">
    <property type="protein sequence ID" value="MEA5476933.1"/>
    <property type="molecule type" value="Genomic_DNA"/>
</dbReference>
<name>A0ABU5TF85_9CYAN</name>
<keyword evidence="2" id="KW-0328">Glycosyltransferase</keyword>
<gene>
    <name evidence="2" type="ORF">VB774_04800</name>
</gene>
<dbReference type="EC" id="2.4.-.-" evidence="2"/>
<dbReference type="PANTHER" id="PTHR22916">
    <property type="entry name" value="GLYCOSYLTRANSFERASE"/>
    <property type="match status" value="1"/>
</dbReference>
<dbReference type="GO" id="GO:0016757">
    <property type="term" value="F:glycosyltransferase activity"/>
    <property type="evidence" value="ECO:0007669"/>
    <property type="project" value="UniProtKB-KW"/>
</dbReference>
<evidence type="ECO:0000259" key="1">
    <source>
        <dbReference type="Pfam" id="PF00535"/>
    </source>
</evidence>
<dbReference type="SUPFAM" id="SSF53448">
    <property type="entry name" value="Nucleotide-diphospho-sugar transferases"/>
    <property type="match status" value="1"/>
</dbReference>
<keyword evidence="3" id="KW-1185">Reference proteome</keyword>
<sequence>MYQPLVSILIPCYNAEKWLSESINSAVDQTWKNIEIIIVDDGSTDSSLAIAKSFESQNIKVISQENRGASAARNQALIYAQGDFIQYLDADDLLAIDKIERQVNLVKNSYKDYLIAGEWGVFYTSRIETKFVKQELWQDMSSIDWLICCWQTAGMMPLHSWLIPRNIANQAGKWNENLSLNDDGEYFCRVILASKGVRFCVGARSYYRSGLPNSLSKQRSKQAFLSYYESVKLITERLLMDEDSYRTRYASACYWQRFVFTSYPQAPDLISSAEEQIRTLGGCDLKSNGGIMFKIIRDILGWKAAVILQRLYYRLRYQKHTSFFPNK</sequence>
<dbReference type="InterPro" id="IPR029044">
    <property type="entry name" value="Nucleotide-diphossugar_trans"/>
</dbReference>
<organism evidence="2 3">
    <name type="scientific">Pseudanabaena galeata UHCC 0370</name>
    <dbReference type="NCBI Taxonomy" id="3110310"/>
    <lineage>
        <taxon>Bacteria</taxon>
        <taxon>Bacillati</taxon>
        <taxon>Cyanobacteriota</taxon>
        <taxon>Cyanophyceae</taxon>
        <taxon>Pseudanabaenales</taxon>
        <taxon>Pseudanabaenaceae</taxon>
        <taxon>Pseudanabaena</taxon>
    </lineage>
</organism>
<comment type="caution">
    <text evidence="2">The sequence shown here is derived from an EMBL/GenBank/DDBJ whole genome shotgun (WGS) entry which is preliminary data.</text>
</comment>
<dbReference type="Gene3D" id="3.90.550.10">
    <property type="entry name" value="Spore Coat Polysaccharide Biosynthesis Protein SpsA, Chain A"/>
    <property type="match status" value="1"/>
</dbReference>
<dbReference type="InterPro" id="IPR001173">
    <property type="entry name" value="Glyco_trans_2-like"/>
</dbReference>
<dbReference type="Proteomes" id="UP001301388">
    <property type="component" value="Unassembled WGS sequence"/>
</dbReference>
<reference evidence="2 3" key="1">
    <citation type="submission" date="2023-12" db="EMBL/GenBank/DDBJ databases">
        <title>Baltic Sea Cyanobacteria.</title>
        <authorList>
            <person name="Delbaje E."/>
            <person name="Fewer D.P."/>
            <person name="Shishido T.K."/>
        </authorList>
    </citation>
    <scope>NUCLEOTIDE SEQUENCE [LARGE SCALE GENOMIC DNA]</scope>
    <source>
        <strain evidence="2 3">UHCC 0370</strain>
    </source>
</reference>
<protein>
    <submittedName>
        <fullName evidence="2">Glycosyltransferase family A protein</fullName>
        <ecNumber evidence="2">2.4.-.-</ecNumber>
    </submittedName>
</protein>
<dbReference type="CDD" id="cd00761">
    <property type="entry name" value="Glyco_tranf_GTA_type"/>
    <property type="match status" value="1"/>
</dbReference>
<evidence type="ECO:0000313" key="2">
    <source>
        <dbReference type="EMBL" id="MEA5476933.1"/>
    </source>
</evidence>
<dbReference type="Pfam" id="PF00535">
    <property type="entry name" value="Glycos_transf_2"/>
    <property type="match status" value="1"/>
</dbReference>
<accession>A0ABU5TF85</accession>
<keyword evidence="2" id="KW-0808">Transferase</keyword>
<proteinExistence type="predicted"/>
<feature type="domain" description="Glycosyltransferase 2-like" evidence="1">
    <location>
        <begin position="7"/>
        <end position="116"/>
    </location>
</feature>
<dbReference type="PANTHER" id="PTHR22916:SF3">
    <property type="entry name" value="UDP-GLCNAC:BETAGAL BETA-1,3-N-ACETYLGLUCOSAMINYLTRANSFERASE-LIKE PROTEIN 1"/>
    <property type="match status" value="1"/>
</dbReference>
<evidence type="ECO:0000313" key="3">
    <source>
        <dbReference type="Proteomes" id="UP001301388"/>
    </source>
</evidence>